<accession>A0A956RQA0</accession>
<dbReference type="PANTHER" id="PTHR30441:SF8">
    <property type="entry name" value="DUF748 DOMAIN-CONTAINING PROTEIN"/>
    <property type="match status" value="1"/>
</dbReference>
<feature type="region of interest" description="Disordered" evidence="2">
    <location>
        <begin position="120"/>
        <end position="176"/>
    </location>
</feature>
<keyword evidence="1" id="KW-0175">Coiled coil</keyword>
<dbReference type="InterPro" id="IPR052894">
    <property type="entry name" value="AsmA-related"/>
</dbReference>
<reference evidence="4" key="2">
    <citation type="journal article" date="2021" name="Microbiome">
        <title>Successional dynamics and alternative stable states in a saline activated sludge microbial community over 9 years.</title>
        <authorList>
            <person name="Wang Y."/>
            <person name="Ye J."/>
            <person name="Ju F."/>
            <person name="Liu L."/>
            <person name="Boyd J.A."/>
            <person name="Deng Y."/>
            <person name="Parks D.H."/>
            <person name="Jiang X."/>
            <person name="Yin X."/>
            <person name="Woodcroft B.J."/>
            <person name="Tyson G.W."/>
            <person name="Hugenholtz P."/>
            <person name="Polz M.F."/>
            <person name="Zhang T."/>
        </authorList>
    </citation>
    <scope>NUCLEOTIDE SEQUENCE</scope>
    <source>
        <strain evidence="4">HKST-UBA01</strain>
    </source>
</reference>
<feature type="region of interest" description="Disordered" evidence="2">
    <location>
        <begin position="540"/>
        <end position="615"/>
    </location>
</feature>
<dbReference type="Pfam" id="PF05170">
    <property type="entry name" value="AsmA"/>
    <property type="match status" value="1"/>
</dbReference>
<dbReference type="AlphaFoldDB" id="A0A956RQA0"/>
<reference evidence="4" key="1">
    <citation type="submission" date="2020-04" db="EMBL/GenBank/DDBJ databases">
        <authorList>
            <person name="Zhang T."/>
        </authorList>
    </citation>
    <scope>NUCLEOTIDE SEQUENCE</scope>
    <source>
        <strain evidence="4">HKST-UBA01</strain>
    </source>
</reference>
<sequence>MTRSSRILIAIPLLVVALVAAAVLLVPVYLASGSFRNQVRDAMAESLGRSVELESLHVGLWPTPKVSLSGVSLGPPAEGPPSTVSLDQLDLTVRLRPLLRRQIEVVSARIDSMDVQVELPATDTGAGSRGSSSTRSGPGSPVPPAGSAGTTDAGGRASEAGHPSPAGSTTSGSGTGAKSGFDIAIEDFRLSRGAVHVVDSKGAPILDLGGLNADLRATAARTGDLDVSGNIDAASLLVHLPGGTLGEGLRLQVSPNLHYQAAEDRLAITEFDIDLGGLPIALTGQVDDIAHRRMASLRFQGGPAELEGILGFLPSGFVPQLAGVQSSGKVQLKGTLDGSLLDSPPPFAVDLQLTDGRLRHPQLPEPLTDLELSLHADPQILRIESLRAESANSKVSVKGAIAGYREEPTADLQIQADADLSLVAALQKEPDFPSLAGRVNADVTARGPLEDPSHPPAVAGRVALNDVSVEGGALERPIRHLGGTLDLSGTSLTTSGVDFQIGRSDYHITGSVKDYAALMPEAPGTSGADLQVKSRLLDLDEYAPPKPGTSSGGKTPSSTAGETSTSTGAETSTSTGAETSTSTSGTTSAPGSAPTSGSGTVLRAPQTSGDRAAGGGVPPGNAFFALLAKLDGPVRFQADRMIVRGVETQSVDAAGRLQTGLVSVDKATLGLFGGTARASGTVDLRTLTHPQLDLDLAVKGAQASELFKQAATMNQLARLGGYLSGTLDVAAKLQGSTDAQFQIDLRTLTSTGNLELAGGKLTGHPLQAALGSFLEVPQLQSVPIKDWLQPFSIENGRLEYRDLRIDALGAELRADGWQSIEGQLGMNATLLLPPELSQGLRRYVPKELQSVVFEPQAGRIMVPITASGPVQAPRVTLDAQKLEVQAKARLAEQVDAEKKKVEQQLQDEAKAKADEAKQKLLDQVTGSDASADSTASDLQKEVQGVLKNLFKKKK</sequence>
<proteinExistence type="predicted"/>
<evidence type="ECO:0000313" key="5">
    <source>
        <dbReference type="Proteomes" id="UP000697710"/>
    </source>
</evidence>
<protein>
    <submittedName>
        <fullName evidence="4">AsmA family protein</fullName>
    </submittedName>
</protein>
<feature type="compositionally biased region" description="Low complexity" evidence="2">
    <location>
        <begin position="124"/>
        <end position="149"/>
    </location>
</feature>
<gene>
    <name evidence="4" type="ORF">KC729_07060</name>
</gene>
<dbReference type="GO" id="GO:0005886">
    <property type="term" value="C:plasma membrane"/>
    <property type="evidence" value="ECO:0007669"/>
    <property type="project" value="TreeGrafter"/>
</dbReference>
<dbReference type="GO" id="GO:0090313">
    <property type="term" value="P:regulation of protein targeting to membrane"/>
    <property type="evidence" value="ECO:0007669"/>
    <property type="project" value="TreeGrafter"/>
</dbReference>
<comment type="caution">
    <text evidence="4">The sequence shown here is derived from an EMBL/GenBank/DDBJ whole genome shotgun (WGS) entry which is preliminary data.</text>
</comment>
<evidence type="ECO:0000256" key="2">
    <source>
        <dbReference type="SAM" id="MobiDB-lite"/>
    </source>
</evidence>
<evidence type="ECO:0000256" key="1">
    <source>
        <dbReference type="SAM" id="Coils"/>
    </source>
</evidence>
<feature type="compositionally biased region" description="Low complexity" evidence="2">
    <location>
        <begin position="548"/>
        <end position="600"/>
    </location>
</feature>
<dbReference type="PANTHER" id="PTHR30441">
    <property type="entry name" value="DUF748 DOMAIN-CONTAINING PROTEIN"/>
    <property type="match status" value="1"/>
</dbReference>
<dbReference type="InterPro" id="IPR007844">
    <property type="entry name" value="AsmA"/>
</dbReference>
<dbReference type="Proteomes" id="UP000697710">
    <property type="component" value="Unassembled WGS sequence"/>
</dbReference>
<feature type="compositionally biased region" description="Low complexity" evidence="2">
    <location>
        <begin position="163"/>
        <end position="176"/>
    </location>
</feature>
<evidence type="ECO:0000259" key="3">
    <source>
        <dbReference type="Pfam" id="PF05170"/>
    </source>
</evidence>
<feature type="coiled-coil region" evidence="1">
    <location>
        <begin position="884"/>
        <end position="919"/>
    </location>
</feature>
<evidence type="ECO:0000313" key="4">
    <source>
        <dbReference type="EMBL" id="MCA9727424.1"/>
    </source>
</evidence>
<organism evidence="4 5">
    <name type="scientific">Eiseniibacteriota bacterium</name>
    <dbReference type="NCBI Taxonomy" id="2212470"/>
    <lineage>
        <taxon>Bacteria</taxon>
        <taxon>Candidatus Eiseniibacteriota</taxon>
    </lineage>
</organism>
<dbReference type="EMBL" id="JAGQHR010000162">
    <property type="protein sequence ID" value="MCA9727424.1"/>
    <property type="molecule type" value="Genomic_DNA"/>
</dbReference>
<feature type="domain" description="AsmA" evidence="3">
    <location>
        <begin position="1"/>
        <end position="117"/>
    </location>
</feature>
<name>A0A956RQA0_UNCEI</name>